<dbReference type="Gene3D" id="4.10.320.10">
    <property type="entry name" value="E3-binding domain"/>
    <property type="match status" value="1"/>
</dbReference>
<reference evidence="5" key="1">
    <citation type="journal article" date="2019" name="Int. J. Syst. Evol. Microbiol.">
        <title>The Global Catalogue of Microorganisms (GCM) 10K type strain sequencing project: providing services to taxonomists for standard genome sequencing and annotation.</title>
        <authorList>
            <consortium name="The Broad Institute Genomics Platform"/>
            <consortium name="The Broad Institute Genome Sequencing Center for Infectious Disease"/>
            <person name="Wu L."/>
            <person name="Ma J."/>
        </authorList>
    </citation>
    <scope>NUCLEOTIDE SEQUENCE [LARGE SCALE GENOMIC DNA]</scope>
    <source>
        <strain evidence="5">JCM 9088</strain>
    </source>
</reference>
<dbReference type="InterPro" id="IPR036625">
    <property type="entry name" value="E3-bd_dom_sf"/>
</dbReference>
<proteinExistence type="predicted"/>
<dbReference type="InterPro" id="IPR018958">
    <property type="entry name" value="Knr4/Smi1-like_dom"/>
</dbReference>
<evidence type="ECO:0000313" key="4">
    <source>
        <dbReference type="EMBL" id="GAA2932848.1"/>
    </source>
</evidence>
<dbReference type="RefSeq" id="WP_344493036.1">
    <property type="nucleotide sequence ID" value="NZ_BAAAUD010000017.1"/>
</dbReference>
<feature type="region of interest" description="Disordered" evidence="2">
    <location>
        <begin position="1"/>
        <end position="20"/>
    </location>
</feature>
<feature type="region of interest" description="Disordered" evidence="2">
    <location>
        <begin position="172"/>
        <end position="191"/>
    </location>
</feature>
<gene>
    <name evidence="4" type="ORF">GCM10010446_17030</name>
</gene>
<dbReference type="SMART" id="SM00860">
    <property type="entry name" value="SMI1_KNR4"/>
    <property type="match status" value="1"/>
</dbReference>
<dbReference type="Pfam" id="PF09346">
    <property type="entry name" value="SMI1_KNR4"/>
    <property type="match status" value="1"/>
</dbReference>
<feature type="domain" description="Knr4/Smi1-like" evidence="3">
    <location>
        <begin position="17"/>
        <end position="148"/>
    </location>
</feature>
<keyword evidence="5" id="KW-1185">Reference proteome</keyword>
<name>A0ABP6JGV3_9ACTN</name>
<dbReference type="InterPro" id="IPR037883">
    <property type="entry name" value="Knr4/Smi1-like_sf"/>
</dbReference>
<dbReference type="Pfam" id="PF23359">
    <property type="entry name" value="Lsr2_DNA-bd"/>
    <property type="match status" value="1"/>
</dbReference>
<protein>
    <recommendedName>
        <fullName evidence="3">Knr4/Smi1-like domain-containing protein</fullName>
    </recommendedName>
</protein>
<dbReference type="InterPro" id="IPR055370">
    <property type="entry name" value="Lsr2_DNA-bd"/>
</dbReference>
<dbReference type="EMBL" id="BAAAUD010000017">
    <property type="protein sequence ID" value="GAA2932848.1"/>
    <property type="molecule type" value="Genomic_DNA"/>
</dbReference>
<dbReference type="SUPFAM" id="SSF160631">
    <property type="entry name" value="SMI1/KNR4-like"/>
    <property type="match status" value="1"/>
</dbReference>
<dbReference type="Proteomes" id="UP001500403">
    <property type="component" value="Unassembled WGS sequence"/>
</dbReference>
<sequence>MTAFESLTRLCSPPDSTPRPVEWRSVEAQLGIQLPTDYKELATAYGPGRFADFIHIYHPHGYTPYVDLTGPMPAKIRAQLQRDYDQGTHPVPYDPRHLFTMGGTDNGEYLFWITDPQDAPNTWRIAVNEARGPQWFTFDGTVTEFLVSVLSGETAVPQFPRGLLERPPSFVPSDPSAWTPPPAPARTPVNTNEIREWARSNGYEVPLRGRIPAPVLDAWEQAHRGDES</sequence>
<comment type="caution">
    <text evidence="4">The sequence shown here is derived from an EMBL/GenBank/DDBJ whole genome shotgun (WGS) entry which is preliminary data.</text>
</comment>
<evidence type="ECO:0000256" key="2">
    <source>
        <dbReference type="SAM" id="MobiDB-lite"/>
    </source>
</evidence>
<accession>A0ABP6JGV3</accession>
<organism evidence="4 5">
    <name type="scientific">Streptomyces enissocaesilis</name>
    <dbReference type="NCBI Taxonomy" id="332589"/>
    <lineage>
        <taxon>Bacteria</taxon>
        <taxon>Bacillati</taxon>
        <taxon>Actinomycetota</taxon>
        <taxon>Actinomycetes</taxon>
        <taxon>Kitasatosporales</taxon>
        <taxon>Streptomycetaceae</taxon>
        <taxon>Streptomyces</taxon>
        <taxon>Streptomyces rochei group</taxon>
    </lineage>
</organism>
<evidence type="ECO:0000256" key="1">
    <source>
        <dbReference type="ARBA" id="ARBA00023125"/>
    </source>
</evidence>
<keyword evidence="1" id="KW-0238">DNA-binding</keyword>
<evidence type="ECO:0000313" key="5">
    <source>
        <dbReference type="Proteomes" id="UP001500403"/>
    </source>
</evidence>
<evidence type="ECO:0000259" key="3">
    <source>
        <dbReference type="SMART" id="SM00860"/>
    </source>
</evidence>